<keyword evidence="2" id="KW-1185">Reference proteome</keyword>
<accession>A0A4V1LSL8</accession>
<gene>
    <name evidence="1" type="ORF">CS022_17900</name>
</gene>
<dbReference type="AlphaFoldDB" id="A0A4V1LSL8"/>
<dbReference type="Proteomes" id="UP000290287">
    <property type="component" value="Unassembled WGS sequence"/>
</dbReference>
<name>A0A4V1LSL8_9GAMM</name>
<protein>
    <submittedName>
        <fullName evidence="1">Uncharacterized protein</fullName>
    </submittedName>
</protein>
<dbReference type="OrthoDB" id="5918390at2"/>
<evidence type="ECO:0000313" key="2">
    <source>
        <dbReference type="Proteomes" id="UP000290287"/>
    </source>
</evidence>
<dbReference type="EMBL" id="PEIB01000026">
    <property type="protein sequence ID" value="RXJ72148.1"/>
    <property type="molecule type" value="Genomic_DNA"/>
</dbReference>
<sequence>MGINTDTEEMREVLARLRKEVVENLDKQHTVEVNLNDLSTLLAAYSIELNKNRKQFHPMSEAV</sequence>
<proteinExistence type="predicted"/>
<comment type="caution">
    <text evidence="1">The sequence shown here is derived from an EMBL/GenBank/DDBJ whole genome shotgun (WGS) entry which is preliminary data.</text>
</comment>
<reference evidence="1 2" key="1">
    <citation type="submission" date="2017-10" db="EMBL/GenBank/DDBJ databases">
        <title>Nyctiphanis sp. nov., isolated from the stomach of the euphausiid Nyctiphanes simplex (Hansen, 1911) in the Gulf of California.</title>
        <authorList>
            <person name="Gomez-Gil B."/>
            <person name="Aguilar-Mendez M."/>
            <person name="Lopez-Cortes A."/>
            <person name="Gomez-Gutierrez J."/>
            <person name="Roque A."/>
            <person name="Lang E."/>
            <person name="Gonzalez-Castillo A."/>
        </authorList>
    </citation>
    <scope>NUCLEOTIDE SEQUENCE [LARGE SCALE GENOMIC DNA]</scope>
    <source>
        <strain evidence="1 2">CAIM 600</strain>
    </source>
</reference>
<organism evidence="1 2">
    <name type="scientific">Veronia nyctiphanis</name>
    <dbReference type="NCBI Taxonomy" id="1278244"/>
    <lineage>
        <taxon>Bacteria</taxon>
        <taxon>Pseudomonadati</taxon>
        <taxon>Pseudomonadota</taxon>
        <taxon>Gammaproteobacteria</taxon>
        <taxon>Vibrionales</taxon>
        <taxon>Vibrionaceae</taxon>
        <taxon>Veronia</taxon>
    </lineage>
</organism>
<evidence type="ECO:0000313" key="1">
    <source>
        <dbReference type="EMBL" id="RXJ72148.1"/>
    </source>
</evidence>